<name>A0A9P3LHQ9_9APHY</name>
<dbReference type="EMBL" id="BPQB01000050">
    <property type="protein sequence ID" value="GJE95590.1"/>
    <property type="molecule type" value="Genomic_DNA"/>
</dbReference>
<proteinExistence type="predicted"/>
<sequence length="148" mass="16711">MPPPPPPPLEYHLKVNTTIPRPLQLRQLMTMMAAQAPSYTKAFLKPSRASYDLNPTNEDELVALATKDTSIIAWPIVVNWATGWCSVGNYKEVYRFLRKIAESRPLPKLEGTPIWDNDTLAKERVRGPTYLSGTLSDQDIEELEDITS</sequence>
<protein>
    <submittedName>
        <fullName evidence="1">Uncharacterized protein</fullName>
    </submittedName>
</protein>
<accession>A0A9P3LHQ9</accession>
<dbReference type="Proteomes" id="UP000703269">
    <property type="component" value="Unassembled WGS sequence"/>
</dbReference>
<reference evidence="1 2" key="1">
    <citation type="submission" date="2021-08" db="EMBL/GenBank/DDBJ databases">
        <title>Draft Genome Sequence of Phanerochaete sordida strain YK-624.</title>
        <authorList>
            <person name="Mori T."/>
            <person name="Dohra H."/>
            <person name="Suzuki T."/>
            <person name="Kawagishi H."/>
            <person name="Hirai H."/>
        </authorList>
    </citation>
    <scope>NUCLEOTIDE SEQUENCE [LARGE SCALE GENOMIC DNA]</scope>
    <source>
        <strain evidence="1 2">YK-624</strain>
    </source>
</reference>
<comment type="caution">
    <text evidence="1">The sequence shown here is derived from an EMBL/GenBank/DDBJ whole genome shotgun (WGS) entry which is preliminary data.</text>
</comment>
<dbReference type="AlphaFoldDB" id="A0A9P3LHQ9"/>
<gene>
    <name evidence="1" type="ORF">PsYK624_117760</name>
</gene>
<evidence type="ECO:0000313" key="1">
    <source>
        <dbReference type="EMBL" id="GJE95590.1"/>
    </source>
</evidence>
<keyword evidence="2" id="KW-1185">Reference proteome</keyword>
<evidence type="ECO:0000313" key="2">
    <source>
        <dbReference type="Proteomes" id="UP000703269"/>
    </source>
</evidence>
<organism evidence="1 2">
    <name type="scientific">Phanerochaete sordida</name>
    <dbReference type="NCBI Taxonomy" id="48140"/>
    <lineage>
        <taxon>Eukaryota</taxon>
        <taxon>Fungi</taxon>
        <taxon>Dikarya</taxon>
        <taxon>Basidiomycota</taxon>
        <taxon>Agaricomycotina</taxon>
        <taxon>Agaricomycetes</taxon>
        <taxon>Polyporales</taxon>
        <taxon>Phanerochaetaceae</taxon>
        <taxon>Phanerochaete</taxon>
    </lineage>
</organism>